<dbReference type="InterPro" id="IPR000415">
    <property type="entry name" value="Nitroreductase-like"/>
</dbReference>
<dbReference type="SUPFAM" id="SSF55469">
    <property type="entry name" value="FMN-dependent nitroreductase-like"/>
    <property type="match status" value="1"/>
</dbReference>
<evidence type="ECO:0000256" key="2">
    <source>
        <dbReference type="ARBA" id="ARBA00022857"/>
    </source>
</evidence>
<feature type="domain" description="Nitroreductase" evidence="4">
    <location>
        <begin position="9"/>
        <end position="184"/>
    </location>
</feature>
<dbReference type="Gene3D" id="3.40.109.10">
    <property type="entry name" value="NADH Oxidase"/>
    <property type="match status" value="1"/>
</dbReference>
<dbReference type="Proteomes" id="UP001520878">
    <property type="component" value="Unassembled WGS sequence"/>
</dbReference>
<dbReference type="EMBL" id="JAJEWP010000001">
    <property type="protein sequence ID" value="MCC2616091.1"/>
    <property type="molecule type" value="Genomic_DNA"/>
</dbReference>
<dbReference type="PANTHER" id="PTHR43673">
    <property type="entry name" value="NAD(P)H NITROREDUCTASE YDGI-RELATED"/>
    <property type="match status" value="1"/>
</dbReference>
<evidence type="ECO:0000256" key="3">
    <source>
        <dbReference type="ARBA" id="ARBA00023002"/>
    </source>
</evidence>
<dbReference type="Pfam" id="PF00881">
    <property type="entry name" value="Nitroreductase"/>
    <property type="match status" value="1"/>
</dbReference>
<dbReference type="InterPro" id="IPR029479">
    <property type="entry name" value="Nitroreductase"/>
</dbReference>
<organism evidence="5 6">
    <name type="scientific">Fluctibacter halophilus</name>
    <dbReference type="NCBI Taxonomy" id="226011"/>
    <lineage>
        <taxon>Bacteria</taxon>
        <taxon>Pseudomonadati</taxon>
        <taxon>Pseudomonadota</taxon>
        <taxon>Gammaproteobacteria</taxon>
        <taxon>Alteromonadales</taxon>
        <taxon>Alteromonadaceae</taxon>
        <taxon>Fluctibacter</taxon>
    </lineage>
</organism>
<dbReference type="PANTHER" id="PTHR43673:SF10">
    <property type="entry name" value="NADH DEHYDROGENASE_NAD(P)H NITROREDUCTASE XCC3605-RELATED"/>
    <property type="match status" value="1"/>
</dbReference>
<proteinExistence type="inferred from homology"/>
<dbReference type="RefSeq" id="WP_229158744.1">
    <property type="nucleotide sequence ID" value="NZ_JAJEWP010000001.1"/>
</dbReference>
<dbReference type="InterPro" id="IPR033878">
    <property type="entry name" value="NfsB-like"/>
</dbReference>
<evidence type="ECO:0000313" key="5">
    <source>
        <dbReference type="EMBL" id="MCC2616091.1"/>
    </source>
</evidence>
<name>A0ABS8G7I8_9ALTE</name>
<dbReference type="CDD" id="cd02149">
    <property type="entry name" value="NfsB-like"/>
    <property type="match status" value="1"/>
</dbReference>
<protein>
    <submittedName>
        <fullName evidence="5">NAD(P)H-dependent oxidoreductase</fullName>
    </submittedName>
</protein>
<comment type="similarity">
    <text evidence="1">Belongs to the nitroreductase family.</text>
</comment>
<keyword evidence="3" id="KW-0560">Oxidoreductase</keyword>
<keyword evidence="6" id="KW-1185">Reference proteome</keyword>
<evidence type="ECO:0000313" key="6">
    <source>
        <dbReference type="Proteomes" id="UP001520878"/>
    </source>
</evidence>
<reference evidence="5 6" key="1">
    <citation type="submission" date="2021-10" db="EMBL/GenBank/DDBJ databases">
        <title>Draft genome of Aestuariibacter halophilus JC2043.</title>
        <authorList>
            <person name="Emsley S.A."/>
            <person name="Pfannmuller K.M."/>
            <person name="Ushijima B."/>
            <person name="Saw J.H."/>
            <person name="Videau P."/>
        </authorList>
    </citation>
    <scope>NUCLEOTIDE SEQUENCE [LARGE SCALE GENOMIC DNA]</scope>
    <source>
        <strain evidence="5 6">JC2043</strain>
    </source>
</reference>
<evidence type="ECO:0000256" key="1">
    <source>
        <dbReference type="ARBA" id="ARBA00007118"/>
    </source>
</evidence>
<sequence length="209" mass="23523">MELLEALHWRYATRTFRREVVDNETVQELLETMRLAPSSYGLQPYRVIVVEDHARRASLLPHLMGQDKAVDCSHLLVIATLNHIDEAFIERYFEHANDVRGLDNPIHPGFIQHVKDAILSLSPTQRQRWAEQQAYIALGQLTTACALLGIDACPMGGFDPAGVDRVLGLETQGVHSTVLCPIGYRHESDTEATLPKVRIPLDEFTWSVS</sequence>
<comment type="caution">
    <text evidence="5">The sequence shown here is derived from an EMBL/GenBank/DDBJ whole genome shotgun (WGS) entry which is preliminary data.</text>
</comment>
<evidence type="ECO:0000259" key="4">
    <source>
        <dbReference type="Pfam" id="PF00881"/>
    </source>
</evidence>
<accession>A0ABS8G7I8</accession>
<keyword evidence="2" id="KW-0521">NADP</keyword>
<gene>
    <name evidence="5" type="ORF">LJ739_07545</name>
</gene>